<feature type="transmembrane region" description="Helical" evidence="1">
    <location>
        <begin position="26"/>
        <end position="49"/>
    </location>
</feature>
<comment type="caution">
    <text evidence="2">The sequence shown here is derived from an EMBL/GenBank/DDBJ whole genome shotgun (WGS) entry which is preliminary data.</text>
</comment>
<accession>A0ABT0RV19</accession>
<gene>
    <name evidence="2" type="ORF">LZ496_08760</name>
</gene>
<protein>
    <recommendedName>
        <fullName evidence="4">Aa3 type cytochrome c oxidase subunit IV</fullName>
    </recommendedName>
</protein>
<keyword evidence="1" id="KW-0472">Membrane</keyword>
<name>A0ABT0RV19_9SPHN</name>
<keyword evidence="1" id="KW-1133">Transmembrane helix</keyword>
<proteinExistence type="predicted"/>
<evidence type="ECO:0000313" key="3">
    <source>
        <dbReference type="Proteomes" id="UP001203410"/>
    </source>
</evidence>
<reference evidence="2 3" key="1">
    <citation type="submission" date="2022-05" db="EMBL/GenBank/DDBJ databases">
        <authorList>
            <person name="Jo J.-H."/>
            <person name="Im W.-T."/>
        </authorList>
    </citation>
    <scope>NUCLEOTIDE SEQUENCE [LARGE SCALE GENOMIC DNA]</scope>
    <source>
        <strain evidence="2 3">NSE70-1</strain>
    </source>
</reference>
<keyword evidence="3" id="KW-1185">Reference proteome</keyword>
<evidence type="ECO:0000313" key="2">
    <source>
        <dbReference type="EMBL" id="MCL6698868.1"/>
    </source>
</evidence>
<sequence>MERHGDEVHLNETEATGGVKAQGVRYVLGFSLLLVVIAMSAIWILGSVLR</sequence>
<dbReference type="RefSeq" id="WP_249904252.1">
    <property type="nucleotide sequence ID" value="NZ_JAMGBA010000002.1"/>
</dbReference>
<evidence type="ECO:0000256" key="1">
    <source>
        <dbReference type="SAM" id="Phobius"/>
    </source>
</evidence>
<dbReference type="Proteomes" id="UP001203410">
    <property type="component" value="Unassembled WGS sequence"/>
</dbReference>
<organism evidence="2 3">
    <name type="scientific">Sphingomonas caseinilyticus</name>
    <dbReference type="NCBI Taxonomy" id="2908205"/>
    <lineage>
        <taxon>Bacteria</taxon>
        <taxon>Pseudomonadati</taxon>
        <taxon>Pseudomonadota</taxon>
        <taxon>Alphaproteobacteria</taxon>
        <taxon>Sphingomonadales</taxon>
        <taxon>Sphingomonadaceae</taxon>
        <taxon>Sphingomonas</taxon>
    </lineage>
</organism>
<evidence type="ECO:0008006" key="4">
    <source>
        <dbReference type="Google" id="ProtNLM"/>
    </source>
</evidence>
<dbReference type="EMBL" id="JAMGBA010000002">
    <property type="protein sequence ID" value="MCL6698868.1"/>
    <property type="molecule type" value="Genomic_DNA"/>
</dbReference>
<keyword evidence="1" id="KW-0812">Transmembrane</keyword>